<gene>
    <name evidence="1" type="ORF">JI75_05680</name>
</gene>
<keyword evidence="1" id="KW-0808">Transferase</keyword>
<sequence length="100" mass="11063">MGMKAGDALDVSFEELSTYLLAKHSVYMDVDGSSYYLTDVNDNYWRVQDTSKLNEKGHYTDCSELVPSVFDFLNAPFGGGADTIASVFDRAVFYPSVKPA</sequence>
<dbReference type="EMBL" id="CP009302">
    <property type="protein sequence ID" value="AJC12226.1"/>
    <property type="molecule type" value="Genomic_DNA"/>
</dbReference>
<reference evidence="1 2" key="2">
    <citation type="journal article" date="2015" name="Genome Announc.">
        <title>Complete Genome Sequence of Coriobacteriaceae Strain 68-1-3, a Novel Mucus-Degrading Isolate from the Swine Intestinal Tract.</title>
        <authorList>
            <person name="Looft T."/>
            <person name="Bayles D.O."/>
            <person name="Alt D.P."/>
            <person name="Stanton T.B."/>
        </authorList>
    </citation>
    <scope>NUCLEOTIDE SEQUENCE [LARGE SCALE GENOMIC DNA]</scope>
    <source>
        <strain evidence="1 2">68-1-3</strain>
    </source>
</reference>
<accession>A0A0A8B3Z1</accession>
<dbReference type="HOGENOM" id="CLU_159767_0_0_11"/>
<evidence type="ECO:0000313" key="2">
    <source>
        <dbReference type="Proteomes" id="UP000031121"/>
    </source>
</evidence>
<protein>
    <submittedName>
        <fullName evidence="1">CDP-alcohol phosphatidyltransferase</fullName>
    </submittedName>
</protein>
<dbReference type="RefSeq" id="WP_039689396.1">
    <property type="nucleotide sequence ID" value="NZ_CP009302.1"/>
</dbReference>
<dbReference type="AlphaFoldDB" id="A0A0A8B3Z1"/>
<dbReference type="OrthoDB" id="3186342at2"/>
<reference evidence="2" key="1">
    <citation type="submission" date="2014-08" db="EMBL/GenBank/DDBJ databases">
        <title>Coriobacteriaceae sp. complete genome.</title>
        <authorList>
            <person name="Looft T."/>
            <person name="Bayles D.O."/>
            <person name="Stanton T.B."/>
        </authorList>
    </citation>
    <scope>NUCLEOTIDE SEQUENCE [LARGE SCALE GENOMIC DNA]</scope>
    <source>
        <strain evidence="2">68-1-3</strain>
    </source>
</reference>
<name>A0A0A8B3Z1_9ACTN</name>
<organism evidence="1 2">
    <name type="scientific">Berryella intestinalis</name>
    <dbReference type="NCBI Taxonomy" id="1531429"/>
    <lineage>
        <taxon>Bacteria</taxon>
        <taxon>Bacillati</taxon>
        <taxon>Actinomycetota</taxon>
        <taxon>Coriobacteriia</taxon>
        <taxon>Eggerthellales</taxon>
        <taxon>Eggerthellaceae</taxon>
        <taxon>Berryella</taxon>
    </lineage>
</organism>
<dbReference type="Proteomes" id="UP000031121">
    <property type="component" value="Chromosome"/>
</dbReference>
<proteinExistence type="predicted"/>
<dbReference type="KEGG" id="cbac:JI75_05680"/>
<keyword evidence="2" id="KW-1185">Reference proteome</keyword>
<dbReference type="GO" id="GO:0016740">
    <property type="term" value="F:transferase activity"/>
    <property type="evidence" value="ECO:0007669"/>
    <property type="project" value="UniProtKB-KW"/>
</dbReference>
<dbReference type="STRING" id="1531429.JI75_05680"/>
<evidence type="ECO:0000313" key="1">
    <source>
        <dbReference type="EMBL" id="AJC12226.1"/>
    </source>
</evidence>